<dbReference type="PANTHER" id="PTHR47272">
    <property type="entry name" value="DDE_TNP_1_7 DOMAIN-CONTAINING PROTEIN"/>
    <property type="match status" value="1"/>
</dbReference>
<dbReference type="InterPro" id="IPR029526">
    <property type="entry name" value="PGBD"/>
</dbReference>
<dbReference type="EMBL" id="JYDW01000364">
    <property type="protein sequence ID" value="KRZ48789.1"/>
    <property type="molecule type" value="Genomic_DNA"/>
</dbReference>
<evidence type="ECO:0000313" key="3">
    <source>
        <dbReference type="Proteomes" id="UP000054721"/>
    </source>
</evidence>
<evidence type="ECO:0000313" key="2">
    <source>
        <dbReference type="EMBL" id="KRZ48789.1"/>
    </source>
</evidence>
<evidence type="ECO:0000259" key="1">
    <source>
        <dbReference type="Pfam" id="PF13843"/>
    </source>
</evidence>
<dbReference type="Pfam" id="PF13843">
    <property type="entry name" value="DDE_Tnp_1_7"/>
    <property type="match status" value="1"/>
</dbReference>
<dbReference type="AlphaFoldDB" id="A0A0V1KPI8"/>
<sequence>MQVRNKRVCHDFWLCDVMDLKVESPVGFFSVNVVIKLCKTLPKDKGDGIQSVATKRSNRLRSYPVMAFNELKRRRRGANDFYRTNDNKVCVVKWFDDSEVILSSTYKCVNPLDGVREGNDKKFIDVPCPSIVKEYKQFMGGVNLTGMLISLYIIGHNSRKWHR</sequence>
<name>A0A0V1KPI8_9BILA</name>
<comment type="caution">
    <text evidence="2">The sequence shown here is derived from an EMBL/GenBank/DDBJ whole genome shotgun (WGS) entry which is preliminary data.</text>
</comment>
<organism evidence="2 3">
    <name type="scientific">Trichinella nativa</name>
    <dbReference type="NCBI Taxonomy" id="6335"/>
    <lineage>
        <taxon>Eukaryota</taxon>
        <taxon>Metazoa</taxon>
        <taxon>Ecdysozoa</taxon>
        <taxon>Nematoda</taxon>
        <taxon>Enoplea</taxon>
        <taxon>Dorylaimia</taxon>
        <taxon>Trichinellida</taxon>
        <taxon>Trichinellidae</taxon>
        <taxon>Trichinella</taxon>
    </lineage>
</organism>
<proteinExistence type="predicted"/>
<accession>A0A0V1KPI8</accession>
<dbReference type="OrthoDB" id="123207at2759"/>
<protein>
    <submittedName>
        <fullName evidence="2">PiggyBac transposable element-derived protein 1</fullName>
    </submittedName>
</protein>
<reference evidence="2 3" key="1">
    <citation type="submission" date="2015-05" db="EMBL/GenBank/DDBJ databases">
        <title>Evolution of Trichinella species and genotypes.</title>
        <authorList>
            <person name="Korhonen P.K."/>
            <person name="Edoardo P."/>
            <person name="Giuseppe L.R."/>
            <person name="Gasser R.B."/>
        </authorList>
    </citation>
    <scope>NUCLEOTIDE SEQUENCE [LARGE SCALE GENOMIC DNA]</scope>
    <source>
        <strain evidence="2">ISS10</strain>
    </source>
</reference>
<dbReference type="PANTHER" id="PTHR47272:SF2">
    <property type="entry name" value="PIGGYBAC TRANSPOSABLE ELEMENT-DERIVED PROTEIN 3-LIKE"/>
    <property type="match status" value="1"/>
</dbReference>
<dbReference type="STRING" id="6335.A0A0V1KPI8"/>
<gene>
    <name evidence="2" type="primary">PGBD1</name>
    <name evidence="2" type="ORF">T02_14707</name>
</gene>
<feature type="domain" description="PiggyBac transposable element-derived protein" evidence="1">
    <location>
        <begin position="48"/>
        <end position="162"/>
    </location>
</feature>
<dbReference type="Proteomes" id="UP000054721">
    <property type="component" value="Unassembled WGS sequence"/>
</dbReference>
<keyword evidence="3" id="KW-1185">Reference proteome</keyword>